<dbReference type="InterPro" id="IPR014746">
    <property type="entry name" value="Gln_synth/guanido_kin_cat_dom"/>
</dbReference>
<dbReference type="SUPFAM" id="SSF55931">
    <property type="entry name" value="Glutamine synthetase/guanido kinase"/>
    <property type="match status" value="1"/>
</dbReference>
<dbReference type="Proteomes" id="UP000597444">
    <property type="component" value="Unassembled WGS sequence"/>
</dbReference>
<keyword evidence="4" id="KW-1185">Reference proteome</keyword>
<gene>
    <name evidence="3" type="ORF">KSF_036690</name>
</gene>
<dbReference type="Gene3D" id="3.30.590.20">
    <property type="match status" value="1"/>
</dbReference>
<organism evidence="3 4">
    <name type="scientific">Reticulibacter mediterranei</name>
    <dbReference type="NCBI Taxonomy" id="2778369"/>
    <lineage>
        <taxon>Bacteria</taxon>
        <taxon>Bacillati</taxon>
        <taxon>Chloroflexota</taxon>
        <taxon>Ktedonobacteria</taxon>
        <taxon>Ktedonobacterales</taxon>
        <taxon>Reticulibacteraceae</taxon>
        <taxon>Reticulibacter</taxon>
    </lineage>
</organism>
<evidence type="ECO:0000256" key="1">
    <source>
        <dbReference type="ARBA" id="ARBA00048819"/>
    </source>
</evidence>
<feature type="compositionally biased region" description="Basic and acidic residues" evidence="2">
    <location>
        <begin position="290"/>
        <end position="305"/>
    </location>
</feature>
<comment type="caution">
    <text evidence="3">The sequence shown here is derived from an EMBL/GenBank/DDBJ whole genome shotgun (WGS) entry which is preliminary data.</text>
</comment>
<feature type="region of interest" description="Disordered" evidence="2">
    <location>
        <begin position="280"/>
        <end position="305"/>
    </location>
</feature>
<evidence type="ECO:0000313" key="4">
    <source>
        <dbReference type="Proteomes" id="UP000597444"/>
    </source>
</evidence>
<dbReference type="InterPro" id="IPR050141">
    <property type="entry name" value="GCL_type2/YbdK_subfam"/>
</dbReference>
<dbReference type="Pfam" id="PF04107">
    <property type="entry name" value="GCS2"/>
    <property type="match status" value="1"/>
</dbReference>
<comment type="catalytic activity">
    <reaction evidence="1">
        <text>L-cysteine + L-glutamate + ATP = gamma-L-glutamyl-L-cysteine + ADP + phosphate + H(+)</text>
        <dbReference type="Rhea" id="RHEA:13285"/>
        <dbReference type="ChEBI" id="CHEBI:15378"/>
        <dbReference type="ChEBI" id="CHEBI:29985"/>
        <dbReference type="ChEBI" id="CHEBI:30616"/>
        <dbReference type="ChEBI" id="CHEBI:35235"/>
        <dbReference type="ChEBI" id="CHEBI:43474"/>
        <dbReference type="ChEBI" id="CHEBI:58173"/>
        <dbReference type="ChEBI" id="CHEBI:456216"/>
        <dbReference type="EC" id="6.3.2.2"/>
    </reaction>
</comment>
<dbReference type="AlphaFoldDB" id="A0A8J3IQM1"/>
<dbReference type="EMBL" id="BNJK01000001">
    <property type="protein sequence ID" value="GHO93621.1"/>
    <property type="molecule type" value="Genomic_DNA"/>
</dbReference>
<dbReference type="GO" id="GO:0016879">
    <property type="term" value="F:ligase activity, forming carbon-nitrogen bonds"/>
    <property type="evidence" value="ECO:0007669"/>
    <property type="project" value="TreeGrafter"/>
</dbReference>
<name>A0A8J3IQM1_9CHLR</name>
<reference evidence="3" key="1">
    <citation type="submission" date="2020-10" db="EMBL/GenBank/DDBJ databases">
        <title>Taxonomic study of unclassified bacteria belonging to the class Ktedonobacteria.</title>
        <authorList>
            <person name="Yabe S."/>
            <person name="Wang C.M."/>
            <person name="Zheng Y."/>
            <person name="Sakai Y."/>
            <person name="Cavaletti L."/>
            <person name="Monciardini P."/>
            <person name="Donadio S."/>
        </authorList>
    </citation>
    <scope>NUCLEOTIDE SEQUENCE</scope>
    <source>
        <strain evidence="3">ID150040</strain>
    </source>
</reference>
<dbReference type="PANTHER" id="PTHR36510:SF1">
    <property type="entry name" value="GLUTAMATE--CYSTEINE LIGASE 2-RELATED"/>
    <property type="match status" value="1"/>
</dbReference>
<proteinExistence type="predicted"/>
<sequence length="438" mass="49427">MHTNNKTTSILQDLEALKERKRGKEIELHVVHLSDGRRATAEEMVLVWAWLDSYLRWDLLQTRGVNQDTFAKELSHWLIELNSPVLRSHAELRSWFFATLDFLRDGLAQFDLTIIGVDVHPHAWDGHFSLADIPEFPTYLRGIWQRMEGRARPFIGHPFAKSGHVACEQDQYSVPGLSSTQELHLRNLGIPLVPLFTGGTANGPLCVPANANALEVVDTGLATVRHEWLSVLESFGIGPAFDDEANFVNWLEGEVASGRVEARRAKSYLLRQWRGEYRVAHEPPSAGGPRDTHEHREKGTQSRPEDTLAWSAFDETVYDWIYLLHRKGTPPFAYMNGAQKDRAAAWINADSRTAARDGLEAVITNPFTGDQADRVTVKEGILLLAREVEPLMVAKGLQEELERIHQIANGDAAYLQLRRSFQQGGEQGAIQYLIRSMR</sequence>
<evidence type="ECO:0000313" key="3">
    <source>
        <dbReference type="EMBL" id="GHO93621.1"/>
    </source>
</evidence>
<dbReference type="RefSeq" id="WP_220204398.1">
    <property type="nucleotide sequence ID" value="NZ_BNJK01000001.1"/>
</dbReference>
<dbReference type="InterPro" id="IPR006336">
    <property type="entry name" value="GCS2"/>
</dbReference>
<evidence type="ECO:0000256" key="2">
    <source>
        <dbReference type="SAM" id="MobiDB-lite"/>
    </source>
</evidence>
<accession>A0A8J3IQM1</accession>
<dbReference type="PANTHER" id="PTHR36510">
    <property type="entry name" value="GLUTAMATE--CYSTEINE LIGASE 2-RELATED"/>
    <property type="match status" value="1"/>
</dbReference>
<protein>
    <submittedName>
        <fullName evidence="3">Uncharacterized protein</fullName>
    </submittedName>
</protein>